<evidence type="ECO:0000313" key="2">
    <source>
        <dbReference type="Proteomes" id="UP000826656"/>
    </source>
</evidence>
<accession>A0ABQ7W654</accession>
<protein>
    <submittedName>
        <fullName evidence="1">Uncharacterized protein</fullName>
    </submittedName>
</protein>
<reference evidence="1 2" key="1">
    <citation type="journal article" date="2021" name="bioRxiv">
        <title>Chromosome-scale and haplotype-resolved genome assembly of a tetraploid potato cultivar.</title>
        <authorList>
            <person name="Sun H."/>
            <person name="Jiao W.-B."/>
            <person name="Krause K."/>
            <person name="Campoy J.A."/>
            <person name="Goel M."/>
            <person name="Folz-Donahue K."/>
            <person name="Kukat C."/>
            <person name="Huettel B."/>
            <person name="Schneeberger K."/>
        </authorList>
    </citation>
    <scope>NUCLEOTIDE SEQUENCE [LARGE SCALE GENOMIC DNA]</scope>
    <source>
        <strain evidence="1">SolTubOtavaFocal</strain>
        <tissue evidence="1">Leaves</tissue>
    </source>
</reference>
<keyword evidence="2" id="KW-1185">Reference proteome</keyword>
<name>A0ABQ7W654_SOLTU</name>
<evidence type="ECO:0000313" key="1">
    <source>
        <dbReference type="EMBL" id="KAH0776193.1"/>
    </source>
</evidence>
<organism evidence="1 2">
    <name type="scientific">Solanum tuberosum</name>
    <name type="common">Potato</name>
    <dbReference type="NCBI Taxonomy" id="4113"/>
    <lineage>
        <taxon>Eukaryota</taxon>
        <taxon>Viridiplantae</taxon>
        <taxon>Streptophyta</taxon>
        <taxon>Embryophyta</taxon>
        <taxon>Tracheophyta</taxon>
        <taxon>Spermatophyta</taxon>
        <taxon>Magnoliopsida</taxon>
        <taxon>eudicotyledons</taxon>
        <taxon>Gunneridae</taxon>
        <taxon>Pentapetalae</taxon>
        <taxon>asterids</taxon>
        <taxon>lamiids</taxon>
        <taxon>Solanales</taxon>
        <taxon>Solanaceae</taxon>
        <taxon>Solanoideae</taxon>
        <taxon>Solaneae</taxon>
        <taxon>Solanum</taxon>
    </lineage>
</organism>
<sequence>MPNKERAGGKELEIMKSISTQGGRRPGSFASRMPTTWEQMLYRLILILAARSIPRNKGRA</sequence>
<dbReference type="EMBL" id="JAIVGD010000003">
    <property type="protein sequence ID" value="KAH0776193.1"/>
    <property type="molecule type" value="Genomic_DNA"/>
</dbReference>
<dbReference type="Proteomes" id="UP000826656">
    <property type="component" value="Unassembled WGS sequence"/>
</dbReference>
<comment type="caution">
    <text evidence="1">The sequence shown here is derived from an EMBL/GenBank/DDBJ whole genome shotgun (WGS) entry which is preliminary data.</text>
</comment>
<gene>
    <name evidence="1" type="ORF">KY290_007604</name>
</gene>
<proteinExistence type="predicted"/>